<dbReference type="Pfam" id="PF24731">
    <property type="entry name" value="DUF7683"/>
    <property type="match status" value="1"/>
</dbReference>
<accession>A0AB39HY06</accession>
<sequence>MKHVIEVFDSKTEELLKTVEIPSTRLAELVELMGWEDPEDEIYVYDLSPEQLSTIAEWTHTQFSETNNIIQLVCIA</sequence>
<gene>
    <name evidence="2" type="ORF">AB4Y39_24945</name>
</gene>
<dbReference type="EMBL" id="CP162607">
    <property type="protein sequence ID" value="XDK36902.1"/>
    <property type="molecule type" value="Genomic_DNA"/>
</dbReference>
<proteinExistence type="predicted"/>
<dbReference type="RefSeq" id="WP_274071994.1">
    <property type="nucleotide sequence ID" value="NZ_CP162607.1"/>
</dbReference>
<protein>
    <recommendedName>
        <fullName evidence="1">DUF7683 domain-containing protein</fullName>
    </recommendedName>
</protein>
<organism evidence="2">
    <name type="scientific">Pseudomonas sp. Hg7Tf</name>
    <dbReference type="NCBI Taxonomy" id="3236988"/>
    <lineage>
        <taxon>Bacteria</taxon>
        <taxon>Pseudomonadati</taxon>
        <taxon>Pseudomonadota</taxon>
        <taxon>Gammaproteobacteria</taxon>
        <taxon>Pseudomonadales</taxon>
        <taxon>Pseudomonadaceae</taxon>
        <taxon>Pseudomonas</taxon>
    </lineage>
</organism>
<feature type="domain" description="DUF7683" evidence="1">
    <location>
        <begin position="3"/>
        <end position="72"/>
    </location>
</feature>
<reference evidence="2" key="1">
    <citation type="submission" date="2024-07" db="EMBL/GenBank/DDBJ databases">
        <title>Identification and characteristics of a novel species of coltsfoot's symbiotic bacteria.</title>
        <authorList>
            <person name="Juszczyk A."/>
            <person name="Jasielczuk I."/>
            <person name="Gurgul A."/>
            <person name="Rogala M."/>
            <person name="Kowalczyk A."/>
            <person name="Szmatola T."/>
            <person name="Kosecka-Strojek M."/>
            <person name="Arent Z."/>
            <person name="Latowski D."/>
        </authorList>
    </citation>
    <scope>NUCLEOTIDE SEQUENCE</scope>
    <source>
        <strain evidence="2">Hg7Tf</strain>
    </source>
</reference>
<dbReference type="InterPro" id="IPR056100">
    <property type="entry name" value="DUF7683"/>
</dbReference>
<dbReference type="AlphaFoldDB" id="A0AB39HY06"/>
<name>A0AB39HY06_9PSED</name>
<evidence type="ECO:0000313" key="2">
    <source>
        <dbReference type="EMBL" id="XDK36902.1"/>
    </source>
</evidence>
<evidence type="ECO:0000259" key="1">
    <source>
        <dbReference type="Pfam" id="PF24731"/>
    </source>
</evidence>